<evidence type="ECO:0000256" key="16">
    <source>
        <dbReference type="ARBA" id="ARBA00041830"/>
    </source>
</evidence>
<dbReference type="PANTHER" id="PTHR23162:SF8">
    <property type="entry name" value="OUTER DENSE FIBER PROTEIN 2"/>
    <property type="match status" value="1"/>
</dbReference>
<evidence type="ECO:0000256" key="8">
    <source>
        <dbReference type="ARBA" id="ARBA00022782"/>
    </source>
</evidence>
<evidence type="ECO:0000256" key="9">
    <source>
        <dbReference type="ARBA" id="ARBA00022846"/>
    </source>
</evidence>
<reference evidence="21" key="1">
    <citation type="journal article" date="2014" name="Science">
        <title>Nonhuman genetics. Genomic basis for the convergent evolution of electric organs.</title>
        <authorList>
            <person name="Gallant J.R."/>
            <person name="Traeger L.L."/>
            <person name="Volkening J.D."/>
            <person name="Moffett H."/>
            <person name="Chen P.H."/>
            <person name="Novina C.D."/>
            <person name="Phillips G.N.Jr."/>
            <person name="Anand R."/>
            <person name="Wells G.B."/>
            <person name="Pinch M."/>
            <person name="Guth R."/>
            <person name="Unguez G.A."/>
            <person name="Albert J.S."/>
            <person name="Zakon H.H."/>
            <person name="Samanta M.P."/>
            <person name="Sussman M.R."/>
        </authorList>
    </citation>
    <scope>NUCLEOTIDE SEQUENCE [LARGE SCALE GENOMIC DNA]</scope>
</reference>
<reference evidence="20" key="3">
    <citation type="submission" date="2020-05" db="EMBL/GenBank/DDBJ databases">
        <title>Electrophorus electricus (electric eel) genome, fEleEle1, primary haplotype.</title>
        <authorList>
            <person name="Myers G."/>
            <person name="Meyer A."/>
            <person name="Fedrigo O."/>
            <person name="Formenti G."/>
            <person name="Rhie A."/>
            <person name="Tracey A."/>
            <person name="Sims Y."/>
            <person name="Jarvis E.D."/>
        </authorList>
    </citation>
    <scope>NUCLEOTIDE SEQUENCE [LARGE SCALE GENOMIC DNA]</scope>
</reference>
<keyword evidence="13" id="KW-0206">Cytoskeleton</keyword>
<keyword evidence="14" id="KW-0966">Cell projection</keyword>
<dbReference type="GO" id="GO:0007283">
    <property type="term" value="P:spermatogenesis"/>
    <property type="evidence" value="ECO:0007669"/>
    <property type="project" value="UniProtKB-KW"/>
</dbReference>
<dbReference type="AlphaFoldDB" id="A0A4W4G7C6"/>
<dbReference type="STRING" id="8005.ENSEEEP00000032478"/>
<dbReference type="PANTHER" id="PTHR23162">
    <property type="entry name" value="OUTER DENSE FIBER OF SPERM TAILS 2"/>
    <property type="match status" value="1"/>
</dbReference>
<evidence type="ECO:0000256" key="17">
    <source>
        <dbReference type="ARBA" id="ARBA00043200"/>
    </source>
</evidence>
<keyword evidence="8" id="KW-0221">Differentiation</keyword>
<dbReference type="GO" id="GO:0005874">
    <property type="term" value="C:microtubule"/>
    <property type="evidence" value="ECO:0007669"/>
    <property type="project" value="UniProtKB-KW"/>
</dbReference>
<evidence type="ECO:0000256" key="13">
    <source>
        <dbReference type="ARBA" id="ARBA00023212"/>
    </source>
</evidence>
<dbReference type="GO" id="GO:0005813">
    <property type="term" value="C:centrosome"/>
    <property type="evidence" value="ECO:0007669"/>
    <property type="project" value="TreeGrafter"/>
</dbReference>
<dbReference type="OMA" id="HVHINDT"/>
<feature type="compositionally biased region" description="Basic and acidic residues" evidence="19">
    <location>
        <begin position="685"/>
        <end position="714"/>
    </location>
</feature>
<keyword evidence="21" id="KW-1185">Reference proteome</keyword>
<evidence type="ECO:0000256" key="5">
    <source>
        <dbReference type="ARBA" id="ARBA00022473"/>
    </source>
</evidence>
<feature type="coiled-coil region" evidence="18">
    <location>
        <begin position="91"/>
        <end position="185"/>
    </location>
</feature>
<evidence type="ECO:0000256" key="11">
    <source>
        <dbReference type="ARBA" id="ARBA00023054"/>
    </source>
</evidence>
<keyword evidence="11 18" id="KW-0175">Coiled coil</keyword>
<dbReference type="GO" id="GO:0030154">
    <property type="term" value="P:cell differentiation"/>
    <property type="evidence" value="ECO:0007669"/>
    <property type="project" value="UniProtKB-KW"/>
</dbReference>
<evidence type="ECO:0000256" key="14">
    <source>
        <dbReference type="ARBA" id="ARBA00023273"/>
    </source>
</evidence>
<organism evidence="20 21">
    <name type="scientific">Electrophorus electricus</name>
    <name type="common">Electric eel</name>
    <name type="synonym">Gymnotus electricus</name>
    <dbReference type="NCBI Taxonomy" id="8005"/>
    <lineage>
        <taxon>Eukaryota</taxon>
        <taxon>Metazoa</taxon>
        <taxon>Chordata</taxon>
        <taxon>Craniata</taxon>
        <taxon>Vertebrata</taxon>
        <taxon>Euteleostomi</taxon>
        <taxon>Actinopterygii</taxon>
        <taxon>Neopterygii</taxon>
        <taxon>Teleostei</taxon>
        <taxon>Ostariophysi</taxon>
        <taxon>Gymnotiformes</taxon>
        <taxon>Gymnotoidei</taxon>
        <taxon>Gymnotidae</taxon>
        <taxon>Electrophorus</taxon>
    </lineage>
</organism>
<comment type="subcellular location">
    <subcellularLocation>
        <location evidence="2">Cell projection</location>
        <location evidence="2">Cilium</location>
        <location evidence="2">Flagellum</location>
    </subcellularLocation>
    <subcellularLocation>
        <location evidence="1">Cytoplasm</location>
        <location evidence="1">Cytoskeleton</location>
        <location evidence="1">Microtubule organizing center</location>
        <location evidence="1">Centrosome</location>
        <location evidence="1">Centriole</location>
    </subcellularLocation>
    <subcellularLocation>
        <location evidence="3">Cytoplasm</location>
        <location evidence="3">Cytoskeleton</location>
        <location evidence="3">Spindle pole</location>
    </subcellularLocation>
</comment>
<keyword evidence="6" id="KW-0963">Cytoplasm</keyword>
<evidence type="ECO:0000256" key="10">
    <source>
        <dbReference type="ARBA" id="ARBA00022871"/>
    </source>
</evidence>
<evidence type="ECO:0000313" key="20">
    <source>
        <dbReference type="Ensembl" id="ENSEEEP00000032478.2"/>
    </source>
</evidence>
<dbReference type="GO" id="GO:1902017">
    <property type="term" value="P:regulation of cilium assembly"/>
    <property type="evidence" value="ECO:0007669"/>
    <property type="project" value="TreeGrafter"/>
</dbReference>
<feature type="compositionally biased region" description="Basic residues" evidence="19">
    <location>
        <begin position="370"/>
        <end position="379"/>
    </location>
</feature>
<evidence type="ECO:0000256" key="19">
    <source>
        <dbReference type="SAM" id="MobiDB-lite"/>
    </source>
</evidence>
<dbReference type="GO" id="GO:0031514">
    <property type="term" value="C:motile cilium"/>
    <property type="evidence" value="ECO:0007669"/>
    <property type="project" value="UniProtKB-SubCell"/>
</dbReference>
<keyword evidence="12" id="KW-0969">Cilium</keyword>
<reference evidence="20" key="4">
    <citation type="submission" date="2025-08" db="UniProtKB">
        <authorList>
            <consortium name="Ensembl"/>
        </authorList>
    </citation>
    <scope>IDENTIFICATION</scope>
</reference>
<name>A0A4W4G7C6_ELEEL</name>
<keyword evidence="9" id="KW-0282">Flagellum</keyword>
<dbReference type="GeneTree" id="ENSGT00530000063497"/>
<dbReference type="Ensembl" id="ENSEEET00000032866.2">
    <property type="protein sequence ID" value="ENSEEEP00000032478.2"/>
    <property type="gene ID" value="ENSEEEG00000015485.2"/>
</dbReference>
<evidence type="ECO:0000256" key="6">
    <source>
        <dbReference type="ARBA" id="ARBA00022490"/>
    </source>
</evidence>
<gene>
    <name evidence="20" type="primary">odf2a</name>
</gene>
<dbReference type="GO" id="GO:0000922">
    <property type="term" value="C:spindle pole"/>
    <property type="evidence" value="ECO:0007669"/>
    <property type="project" value="UniProtKB-SubCell"/>
</dbReference>
<evidence type="ECO:0000256" key="4">
    <source>
        <dbReference type="ARBA" id="ARBA00009316"/>
    </source>
</evidence>
<reference evidence="21" key="2">
    <citation type="journal article" date="2017" name="Sci. Adv.">
        <title>A tail of two voltages: Proteomic comparison of the three electric organs of the electric eel.</title>
        <authorList>
            <person name="Traeger L.L."/>
            <person name="Sabat G."/>
            <person name="Barrett-Wilt G.A."/>
            <person name="Wells G.B."/>
            <person name="Sussman M.R."/>
        </authorList>
    </citation>
    <scope>NUCLEOTIDE SEQUENCE [LARGE SCALE GENOMIC DNA]</scope>
</reference>
<comment type="similarity">
    <text evidence="4">Belongs to the ODF2 family.</text>
</comment>
<feature type="region of interest" description="Disordered" evidence="19">
    <location>
        <begin position="685"/>
        <end position="734"/>
    </location>
</feature>
<feature type="coiled-coil region" evidence="18">
    <location>
        <begin position="418"/>
        <end position="445"/>
    </location>
</feature>
<evidence type="ECO:0000256" key="12">
    <source>
        <dbReference type="ARBA" id="ARBA00023069"/>
    </source>
</evidence>
<proteinExistence type="inferred from homology"/>
<feature type="coiled-coil region" evidence="18">
    <location>
        <begin position="471"/>
        <end position="586"/>
    </location>
</feature>
<evidence type="ECO:0000256" key="7">
    <source>
        <dbReference type="ARBA" id="ARBA00022701"/>
    </source>
</evidence>
<dbReference type="GO" id="GO:1905793">
    <property type="term" value="P:protein localization to pericentriolar material"/>
    <property type="evidence" value="ECO:0007669"/>
    <property type="project" value="Ensembl"/>
</dbReference>
<dbReference type="Proteomes" id="UP000314983">
    <property type="component" value="Chromosome 6"/>
</dbReference>
<sequence length="787" mass="90197">MRASSSSPPVHVHVNDSTPVHVHVKKGMKNSPTKTAQAKAKGGLRPTARVKTRGPTHCLEITPLLEPEPCQSALRVEDLSTDDEVALHGRINQYEKKIDSLMTEVSSLKNEATQKQIASQRVIAEQEEELAEVAKELEITERENTLLRESMEKMLEENDLGRLERETLQQEKDVLLRKLLEAELDGTAAAQQVSALRDTVSRMSRTEKRISGSDSSLLARQKDLLLQKLETFERTNRTLRRLLREQHSREVLILFQQWALWSRAERFSSEKRLQMKLQDKEKEVNQLSSLLENEKENGRTTSELSKVLESTRAHLQGQLRSKEAENNRLTVQIRNLERAASQQQGELEHAQEQLRELKKRVEVDKEALKKATRAQKHRAERSEGTAGQLSAQLTEMLADAVAAAENWSSRHAKELKDKGQLELEITLLNNRVTDLTEQLHTQEEKARAERDGLVDRLHSVTTESTTVRLENQSLKATLSALEEKLSLSRSEVEQVKASVKQYESLVDSYKTQVQKTRAEADEYSSRVQQAEREARVMREQLDQEVEKVRMQLLGRLTELESLPDALRRAELQLQDAQDKERIQDRKSVELSATLTDLRLKVEQQGAEMEMTQHKNMILLEENKLLQHKVEALDRKLEEANAQNADLLQVIAKREETILHNQMRLEEKSRECTALTRQLEEALEDARRQVSQTRERAASKERSTQSKVQDLETKLSRTTSELQQARRAKDEAERTYQRRLQDVKDRLEQSDSTNRSLQNYVQFLKASYASVFGDSTLTGSSLRTHSAI</sequence>
<evidence type="ECO:0000256" key="2">
    <source>
        <dbReference type="ARBA" id="ARBA00004230"/>
    </source>
</evidence>
<dbReference type="InterPro" id="IPR026099">
    <property type="entry name" value="Odf2-rel"/>
</dbReference>
<feature type="region of interest" description="Disordered" evidence="19">
    <location>
        <begin position="26"/>
        <end position="50"/>
    </location>
</feature>
<evidence type="ECO:0000256" key="18">
    <source>
        <dbReference type="SAM" id="Coils"/>
    </source>
</evidence>
<evidence type="ECO:0000313" key="21">
    <source>
        <dbReference type="Proteomes" id="UP000314983"/>
    </source>
</evidence>
<protein>
    <recommendedName>
        <fullName evidence="15">Outer dense fiber protein 2</fullName>
    </recommendedName>
    <alternativeName>
        <fullName evidence="16">Cenexin</fullName>
    </alternativeName>
    <alternativeName>
        <fullName evidence="17">Outer dense fiber of sperm tails protein 2</fullName>
    </alternativeName>
</protein>
<evidence type="ECO:0000256" key="1">
    <source>
        <dbReference type="ARBA" id="ARBA00004114"/>
    </source>
</evidence>
<dbReference type="GO" id="GO:0005814">
    <property type="term" value="C:centriole"/>
    <property type="evidence" value="ECO:0007669"/>
    <property type="project" value="UniProtKB-SubCell"/>
</dbReference>
<reference evidence="20" key="5">
    <citation type="submission" date="2025-09" db="UniProtKB">
        <authorList>
            <consortium name="Ensembl"/>
        </authorList>
    </citation>
    <scope>IDENTIFICATION</scope>
</reference>
<accession>A0A4W4G7C6</accession>
<evidence type="ECO:0000256" key="15">
    <source>
        <dbReference type="ARBA" id="ARBA00040458"/>
    </source>
</evidence>
<keyword evidence="7" id="KW-0493">Microtubule</keyword>
<keyword evidence="5" id="KW-0217">Developmental protein</keyword>
<keyword evidence="10" id="KW-0744">Spermatogenesis</keyword>
<evidence type="ECO:0000256" key="3">
    <source>
        <dbReference type="ARBA" id="ARBA00004647"/>
    </source>
</evidence>
<feature type="region of interest" description="Disordered" evidence="19">
    <location>
        <begin position="368"/>
        <end position="388"/>
    </location>
</feature>